<gene>
    <name evidence="2" type="ORF">EYD46_00665</name>
</gene>
<proteinExistence type="predicted"/>
<keyword evidence="1" id="KW-0732">Signal</keyword>
<organism evidence="2 3">
    <name type="scientific">Hyunsoonleella pacifica</name>
    <dbReference type="NCBI Taxonomy" id="1080224"/>
    <lineage>
        <taxon>Bacteria</taxon>
        <taxon>Pseudomonadati</taxon>
        <taxon>Bacteroidota</taxon>
        <taxon>Flavobacteriia</taxon>
        <taxon>Flavobacteriales</taxon>
        <taxon>Flavobacteriaceae</taxon>
    </lineage>
</organism>
<keyword evidence="3" id="KW-1185">Reference proteome</keyword>
<dbReference type="EMBL" id="SIRS01000001">
    <property type="protein sequence ID" value="TBN18611.1"/>
    <property type="molecule type" value="Genomic_DNA"/>
</dbReference>
<dbReference type="OrthoDB" id="9788332at2"/>
<evidence type="ECO:0000256" key="1">
    <source>
        <dbReference type="SAM" id="SignalP"/>
    </source>
</evidence>
<accession>A0A4V2JBB4</accession>
<name>A0A4V2JBB4_9FLAO</name>
<feature type="signal peptide" evidence="1">
    <location>
        <begin position="1"/>
        <end position="20"/>
    </location>
</feature>
<dbReference type="AlphaFoldDB" id="A0A4V2JBB4"/>
<sequence length="141" mass="15696">MQQLIKIICFIVISTSLSFAQEIIENNVTVTISNLESNDGKVFISLYNSEGSFLAKGYQSTVSEIKNNSCEVVFKNIPNGTYAVSFYHDENSNNKMDTGMFGIPKEDYGCSNNAKGFMGPPKWKDAKFTINNESVTQHITL</sequence>
<dbReference type="Proteomes" id="UP000292372">
    <property type="component" value="Unassembled WGS sequence"/>
</dbReference>
<evidence type="ECO:0000313" key="2">
    <source>
        <dbReference type="EMBL" id="TBN18611.1"/>
    </source>
</evidence>
<comment type="caution">
    <text evidence="2">The sequence shown here is derived from an EMBL/GenBank/DDBJ whole genome shotgun (WGS) entry which is preliminary data.</text>
</comment>
<dbReference type="Pfam" id="PF09912">
    <property type="entry name" value="DUF2141"/>
    <property type="match status" value="1"/>
</dbReference>
<feature type="chain" id="PRO_5020545705" evidence="1">
    <location>
        <begin position="21"/>
        <end position="141"/>
    </location>
</feature>
<reference evidence="2 3" key="1">
    <citation type="journal article" date="2015" name="Int. J. Syst. Evol. Microbiol.">
        <title>Hyunsoonleella pacifica sp. nov., isolated from seawater of South Pacific Gyre.</title>
        <authorList>
            <person name="Gao X."/>
            <person name="Zhang Z."/>
            <person name="Dai X."/>
            <person name="Zhang X.H."/>
        </authorList>
    </citation>
    <scope>NUCLEOTIDE SEQUENCE [LARGE SCALE GENOMIC DNA]</scope>
    <source>
        <strain evidence="2 3">SW033</strain>
    </source>
</reference>
<evidence type="ECO:0000313" key="3">
    <source>
        <dbReference type="Proteomes" id="UP000292372"/>
    </source>
</evidence>
<dbReference type="InterPro" id="IPR018673">
    <property type="entry name" value="DUF2141"/>
</dbReference>
<dbReference type="RefSeq" id="WP_130935129.1">
    <property type="nucleotide sequence ID" value="NZ_BMEE01000001.1"/>
</dbReference>
<protein>
    <submittedName>
        <fullName evidence="2">DUF2141 domain-containing protein</fullName>
    </submittedName>
</protein>